<evidence type="ECO:0000259" key="10">
    <source>
        <dbReference type="Pfam" id="PF04290"/>
    </source>
</evidence>
<evidence type="ECO:0000313" key="11">
    <source>
        <dbReference type="EMBL" id="OGI64839.1"/>
    </source>
</evidence>
<gene>
    <name evidence="11" type="ORF">A2W18_05715</name>
</gene>
<comment type="function">
    <text evidence="9">Part of the tripartite ATP-independent periplasmic (TRAP) transport system.</text>
</comment>
<keyword evidence="5 9" id="KW-0812">Transmembrane</keyword>
<dbReference type="GO" id="GO:0015740">
    <property type="term" value="P:C4-dicarboxylate transport"/>
    <property type="evidence" value="ECO:0007669"/>
    <property type="project" value="TreeGrafter"/>
</dbReference>
<comment type="similarity">
    <text evidence="8 9">Belongs to the TRAP transporter small permease family.</text>
</comment>
<dbReference type="GO" id="GO:0005886">
    <property type="term" value="C:plasma membrane"/>
    <property type="evidence" value="ECO:0007669"/>
    <property type="project" value="UniProtKB-SubCell"/>
</dbReference>
<dbReference type="Proteomes" id="UP000179076">
    <property type="component" value="Unassembled WGS sequence"/>
</dbReference>
<evidence type="ECO:0000256" key="9">
    <source>
        <dbReference type="RuleBase" id="RU369079"/>
    </source>
</evidence>
<comment type="subcellular location">
    <subcellularLocation>
        <location evidence="1 9">Cell inner membrane</location>
        <topology evidence="1 9">Multi-pass membrane protein</topology>
    </subcellularLocation>
</comment>
<proteinExistence type="inferred from homology"/>
<evidence type="ECO:0000256" key="6">
    <source>
        <dbReference type="ARBA" id="ARBA00022989"/>
    </source>
</evidence>
<dbReference type="EMBL" id="MFSP01000118">
    <property type="protein sequence ID" value="OGI64839.1"/>
    <property type="molecule type" value="Genomic_DNA"/>
</dbReference>
<feature type="transmembrane region" description="Helical" evidence="9">
    <location>
        <begin position="12"/>
        <end position="31"/>
    </location>
</feature>
<keyword evidence="3" id="KW-1003">Cell membrane</keyword>
<dbReference type="InterPro" id="IPR055348">
    <property type="entry name" value="DctQ"/>
</dbReference>
<evidence type="ECO:0000256" key="7">
    <source>
        <dbReference type="ARBA" id="ARBA00023136"/>
    </source>
</evidence>
<protein>
    <recommendedName>
        <fullName evidence="9">TRAP transporter small permease protein</fullName>
    </recommendedName>
</protein>
<evidence type="ECO:0000256" key="5">
    <source>
        <dbReference type="ARBA" id="ARBA00022692"/>
    </source>
</evidence>
<dbReference type="PANTHER" id="PTHR35011">
    <property type="entry name" value="2,3-DIKETO-L-GULONATE TRAP TRANSPORTER SMALL PERMEASE PROTEIN YIAM"/>
    <property type="match status" value="1"/>
</dbReference>
<dbReference type="PANTHER" id="PTHR35011:SF10">
    <property type="entry name" value="TRAP TRANSPORTER SMALL PERMEASE PROTEIN"/>
    <property type="match status" value="1"/>
</dbReference>
<dbReference type="GO" id="GO:0022857">
    <property type="term" value="F:transmembrane transporter activity"/>
    <property type="evidence" value="ECO:0007669"/>
    <property type="project" value="UniProtKB-UniRule"/>
</dbReference>
<dbReference type="Pfam" id="PF04290">
    <property type="entry name" value="DctQ"/>
    <property type="match status" value="1"/>
</dbReference>
<feature type="transmembrane region" description="Helical" evidence="9">
    <location>
        <begin position="138"/>
        <end position="162"/>
    </location>
</feature>
<keyword evidence="2 9" id="KW-0813">Transport</keyword>
<feature type="transmembrane region" description="Helical" evidence="9">
    <location>
        <begin position="89"/>
        <end position="110"/>
    </location>
</feature>
<comment type="caution">
    <text evidence="9">Lacks conserved residue(s) required for the propagation of feature annotation.</text>
</comment>
<sequence>MLDGWIALSKRLARMAITIGGLMVFASAFLIGLEVLLRKLFLVSIGGADELSGYAFAIGTSWGFAFTLLDRANVRVDALYSRFGARLRVCCDVLALLALGVFVGFLGWSASQVLATSLQFSSRATTPLATPLWIPQGLWVIGFALFAFGFVPLIARVLCALASGDHARITRLVGARSIQEDVAEEMSHVAHADGQPPLGRC</sequence>
<keyword evidence="7 9" id="KW-0472">Membrane</keyword>
<dbReference type="InterPro" id="IPR007387">
    <property type="entry name" value="TRAP_DctQ"/>
</dbReference>
<keyword evidence="4 9" id="KW-0997">Cell inner membrane</keyword>
<dbReference type="AlphaFoldDB" id="A0A1F6V5P5"/>
<keyword evidence="6 9" id="KW-1133">Transmembrane helix</keyword>
<evidence type="ECO:0000256" key="2">
    <source>
        <dbReference type="ARBA" id="ARBA00022448"/>
    </source>
</evidence>
<evidence type="ECO:0000256" key="3">
    <source>
        <dbReference type="ARBA" id="ARBA00022475"/>
    </source>
</evidence>
<evidence type="ECO:0000256" key="8">
    <source>
        <dbReference type="ARBA" id="ARBA00038436"/>
    </source>
</evidence>
<name>A0A1F6V5P5_9PROT</name>
<accession>A0A1F6V5P5</accession>
<evidence type="ECO:0000256" key="4">
    <source>
        <dbReference type="ARBA" id="ARBA00022519"/>
    </source>
</evidence>
<reference evidence="11 12" key="1">
    <citation type="journal article" date="2016" name="Nat. Commun.">
        <title>Thousands of microbial genomes shed light on interconnected biogeochemical processes in an aquifer system.</title>
        <authorList>
            <person name="Anantharaman K."/>
            <person name="Brown C.T."/>
            <person name="Hug L.A."/>
            <person name="Sharon I."/>
            <person name="Castelle C.J."/>
            <person name="Probst A.J."/>
            <person name="Thomas B.C."/>
            <person name="Singh A."/>
            <person name="Wilkins M.J."/>
            <person name="Karaoz U."/>
            <person name="Brodie E.L."/>
            <person name="Williams K.H."/>
            <person name="Hubbard S.S."/>
            <person name="Banfield J.F."/>
        </authorList>
    </citation>
    <scope>NUCLEOTIDE SEQUENCE [LARGE SCALE GENOMIC DNA]</scope>
</reference>
<evidence type="ECO:0000313" key="12">
    <source>
        <dbReference type="Proteomes" id="UP000179076"/>
    </source>
</evidence>
<comment type="caution">
    <text evidence="11">The sequence shown here is derived from an EMBL/GenBank/DDBJ whole genome shotgun (WGS) entry which is preliminary data.</text>
</comment>
<organism evidence="11 12">
    <name type="scientific">Candidatus Muproteobacteria bacterium RBG_16_60_9</name>
    <dbReference type="NCBI Taxonomy" id="1817755"/>
    <lineage>
        <taxon>Bacteria</taxon>
        <taxon>Pseudomonadati</taxon>
        <taxon>Pseudomonadota</taxon>
        <taxon>Candidatus Muproteobacteria</taxon>
    </lineage>
</organism>
<feature type="domain" description="Tripartite ATP-independent periplasmic transporters DctQ component" evidence="10">
    <location>
        <begin position="30"/>
        <end position="158"/>
    </location>
</feature>
<evidence type="ECO:0000256" key="1">
    <source>
        <dbReference type="ARBA" id="ARBA00004429"/>
    </source>
</evidence>
<comment type="subunit">
    <text evidence="9">The complex comprises the extracytoplasmic solute receptor protein and the two transmembrane proteins.</text>
</comment>